<proteinExistence type="predicted"/>
<gene>
    <name evidence="1" type="ORF">DNAM5_267</name>
</gene>
<evidence type="ECO:0000313" key="1">
    <source>
        <dbReference type="EMBL" id="AMW62011.1"/>
    </source>
</evidence>
<dbReference type="Proteomes" id="UP000225538">
    <property type="component" value="Segment"/>
</dbReference>
<accession>A0A143FJV8</accession>
<sequence length="110" mass="12846">MGDAIEGGIVVAGRDEIKNLTWQEAKEYMRRGKIVRHDSWSGYQNLWIMTGSEIAKQFSWGFGEMVGEPYIQDTYVYQDKNNRIHFGKKPPKSLRKDNDWVVCGTWTDKR</sequence>
<dbReference type="EMBL" id="KU737346">
    <property type="protein sequence ID" value="AMW62011.1"/>
    <property type="molecule type" value="Genomic_DNA"/>
</dbReference>
<organism evidence="1 2">
    <name type="scientific">Bacillus phage Vinny</name>
    <dbReference type="NCBI Taxonomy" id="1805955"/>
    <lineage>
        <taxon>Viruses</taxon>
        <taxon>Duplodnaviria</taxon>
        <taxon>Heunggongvirae</taxon>
        <taxon>Uroviricota</taxon>
        <taxon>Caudoviricetes</taxon>
        <taxon>Herelleviridae</taxon>
        <taxon>Bastillevirinae</taxon>
        <taxon>Bastillevirus</taxon>
        <taxon>Bastillevirus evoli</taxon>
    </lineage>
</organism>
<evidence type="ECO:0000313" key="2">
    <source>
        <dbReference type="Proteomes" id="UP000225538"/>
    </source>
</evidence>
<protein>
    <submittedName>
        <fullName evidence="1">Uncharacterized protein</fullName>
    </submittedName>
</protein>
<reference evidence="1 2" key="1">
    <citation type="submission" date="2016-02" db="EMBL/GenBank/DDBJ databases">
        <authorList>
            <person name="Wen L."/>
            <person name="He K."/>
            <person name="Yang H."/>
        </authorList>
    </citation>
    <scope>NUCLEOTIDE SEQUENCE [LARGE SCALE GENOMIC DNA]</scope>
</reference>
<name>A0A143FJV8_9CAUD</name>